<evidence type="ECO:0000313" key="1">
    <source>
        <dbReference type="EMBL" id="KAI8555335.1"/>
    </source>
</evidence>
<dbReference type="Proteomes" id="UP001062846">
    <property type="component" value="Chromosome 5"/>
</dbReference>
<proteinExistence type="predicted"/>
<comment type="caution">
    <text evidence="1">The sequence shown here is derived from an EMBL/GenBank/DDBJ whole genome shotgun (WGS) entry which is preliminary data.</text>
</comment>
<organism evidence="1 2">
    <name type="scientific">Rhododendron molle</name>
    <name type="common">Chinese azalea</name>
    <name type="synonym">Azalea mollis</name>
    <dbReference type="NCBI Taxonomy" id="49168"/>
    <lineage>
        <taxon>Eukaryota</taxon>
        <taxon>Viridiplantae</taxon>
        <taxon>Streptophyta</taxon>
        <taxon>Embryophyta</taxon>
        <taxon>Tracheophyta</taxon>
        <taxon>Spermatophyta</taxon>
        <taxon>Magnoliopsida</taxon>
        <taxon>eudicotyledons</taxon>
        <taxon>Gunneridae</taxon>
        <taxon>Pentapetalae</taxon>
        <taxon>asterids</taxon>
        <taxon>Ericales</taxon>
        <taxon>Ericaceae</taxon>
        <taxon>Ericoideae</taxon>
        <taxon>Rhodoreae</taxon>
        <taxon>Rhododendron</taxon>
    </lineage>
</organism>
<name>A0ACC0NPX2_RHOML</name>
<protein>
    <submittedName>
        <fullName evidence="1">Uncharacterized protein</fullName>
    </submittedName>
</protein>
<dbReference type="EMBL" id="CM046392">
    <property type="protein sequence ID" value="KAI8555335.1"/>
    <property type="molecule type" value="Genomic_DNA"/>
</dbReference>
<evidence type="ECO:0000313" key="2">
    <source>
        <dbReference type="Proteomes" id="UP001062846"/>
    </source>
</evidence>
<reference evidence="1" key="1">
    <citation type="submission" date="2022-02" db="EMBL/GenBank/DDBJ databases">
        <title>Plant Genome Project.</title>
        <authorList>
            <person name="Zhang R.-G."/>
        </authorList>
    </citation>
    <scope>NUCLEOTIDE SEQUENCE</scope>
    <source>
        <strain evidence="1">AT1</strain>
    </source>
</reference>
<gene>
    <name evidence="1" type="ORF">RHMOL_Rhmol05G0167000</name>
</gene>
<sequence length="90" mass="10254">MPPLRLLMWLSLFAPISSIGMEYLMSSSATMDHTSKGQQRSFLSNLGYRIISHLLIDLKLMEQSKLQTRTSRGFYGRLPTLTRTGQKCCL</sequence>
<keyword evidence="2" id="KW-1185">Reference proteome</keyword>
<accession>A0ACC0NPX2</accession>